<reference evidence="4" key="1">
    <citation type="journal article" date="2017" name="Front. Plant Sci.">
        <title>Climate Clever Clovers: New Paradigm to Reduce the Environmental Footprint of Ruminants by Breeding Low Methanogenic Forages Utilizing Haplotype Variation.</title>
        <authorList>
            <person name="Kaur P."/>
            <person name="Appels R."/>
            <person name="Bayer P.E."/>
            <person name="Keeble-Gagnere G."/>
            <person name="Wang J."/>
            <person name="Hirakawa H."/>
            <person name="Shirasawa K."/>
            <person name="Vercoe P."/>
            <person name="Stefanova K."/>
            <person name="Durmic Z."/>
            <person name="Nichols P."/>
            <person name="Revell C."/>
            <person name="Isobe S.N."/>
            <person name="Edwards D."/>
            <person name="Erskine W."/>
        </authorList>
    </citation>
    <scope>NUCLEOTIDE SEQUENCE [LARGE SCALE GENOMIC DNA]</scope>
    <source>
        <strain evidence="4">cv. Daliak</strain>
    </source>
</reference>
<gene>
    <name evidence="3" type="ORF">TSUD_312490</name>
</gene>
<accession>A0A2Z6MRE5</accession>
<dbReference type="GO" id="GO:0005634">
    <property type="term" value="C:nucleus"/>
    <property type="evidence" value="ECO:0007669"/>
    <property type="project" value="InterPro"/>
</dbReference>
<protein>
    <recommendedName>
        <fullName evidence="2">K-box domain-containing protein</fullName>
    </recommendedName>
</protein>
<dbReference type="Proteomes" id="UP000242715">
    <property type="component" value="Unassembled WGS sequence"/>
</dbReference>
<organism evidence="3 4">
    <name type="scientific">Trifolium subterraneum</name>
    <name type="common">Subterranean clover</name>
    <dbReference type="NCBI Taxonomy" id="3900"/>
    <lineage>
        <taxon>Eukaryota</taxon>
        <taxon>Viridiplantae</taxon>
        <taxon>Streptophyta</taxon>
        <taxon>Embryophyta</taxon>
        <taxon>Tracheophyta</taxon>
        <taxon>Spermatophyta</taxon>
        <taxon>Magnoliopsida</taxon>
        <taxon>eudicotyledons</taxon>
        <taxon>Gunneridae</taxon>
        <taxon>Pentapetalae</taxon>
        <taxon>rosids</taxon>
        <taxon>fabids</taxon>
        <taxon>Fabales</taxon>
        <taxon>Fabaceae</taxon>
        <taxon>Papilionoideae</taxon>
        <taxon>50 kb inversion clade</taxon>
        <taxon>NPAAA clade</taxon>
        <taxon>Hologalegina</taxon>
        <taxon>IRL clade</taxon>
        <taxon>Trifolieae</taxon>
        <taxon>Trifolium</taxon>
    </lineage>
</organism>
<evidence type="ECO:0000313" key="3">
    <source>
        <dbReference type="EMBL" id="GAU34918.1"/>
    </source>
</evidence>
<proteinExistence type="predicted"/>
<evidence type="ECO:0000313" key="4">
    <source>
        <dbReference type="Proteomes" id="UP000242715"/>
    </source>
</evidence>
<keyword evidence="4" id="KW-1185">Reference proteome</keyword>
<evidence type="ECO:0000259" key="2">
    <source>
        <dbReference type="PROSITE" id="PS51297"/>
    </source>
</evidence>
<sequence length="142" mass="16620">MTVGIDLWNSHYENMQENLKKLKDVNRNLRNEIRQRMGDCLNDLSMEELRLLEEEMDKSVKIIRERKFNNEREVHNRLLRDLDARGEDPRYEMMDNGGEYESVIGFSNLGPRMFALSLQPTHPNPHNGAPAASDLTTYPLLF</sequence>
<evidence type="ECO:0000256" key="1">
    <source>
        <dbReference type="SAM" id="Coils"/>
    </source>
</evidence>
<dbReference type="OrthoDB" id="1898716at2759"/>
<dbReference type="GO" id="GO:0003700">
    <property type="term" value="F:DNA-binding transcription factor activity"/>
    <property type="evidence" value="ECO:0007669"/>
    <property type="project" value="InterPro"/>
</dbReference>
<feature type="coiled-coil region" evidence="1">
    <location>
        <begin position="5"/>
        <end position="39"/>
    </location>
</feature>
<dbReference type="Pfam" id="PF01486">
    <property type="entry name" value="K-box"/>
    <property type="match status" value="1"/>
</dbReference>
<dbReference type="AlphaFoldDB" id="A0A2Z6MRE5"/>
<dbReference type="InterPro" id="IPR002487">
    <property type="entry name" value="TF_Kbox"/>
</dbReference>
<dbReference type="EMBL" id="DF973572">
    <property type="protein sequence ID" value="GAU34918.1"/>
    <property type="molecule type" value="Genomic_DNA"/>
</dbReference>
<name>A0A2Z6MRE5_TRISU</name>
<feature type="domain" description="K-box" evidence="2">
    <location>
        <begin position="12"/>
        <end position="97"/>
    </location>
</feature>
<keyword evidence="1" id="KW-0175">Coiled coil</keyword>
<dbReference type="PROSITE" id="PS51297">
    <property type="entry name" value="K_BOX"/>
    <property type="match status" value="1"/>
</dbReference>